<dbReference type="GO" id="GO:0004803">
    <property type="term" value="F:transposase activity"/>
    <property type="evidence" value="ECO:0007669"/>
    <property type="project" value="UniProtKB-UniRule"/>
</dbReference>
<feature type="region of interest" description="Disordered" evidence="7">
    <location>
        <begin position="62"/>
        <end position="91"/>
    </location>
</feature>
<evidence type="ECO:0000256" key="4">
    <source>
        <dbReference type="ARBA" id="ARBA00023125"/>
    </source>
</evidence>
<feature type="compositionally biased region" description="Polar residues" evidence="7">
    <location>
        <begin position="71"/>
        <end position="82"/>
    </location>
</feature>
<dbReference type="InterPro" id="IPR001207">
    <property type="entry name" value="Transposase_mutator"/>
</dbReference>
<evidence type="ECO:0000256" key="2">
    <source>
        <dbReference type="ARBA" id="ARBA00010961"/>
    </source>
</evidence>
<dbReference type="PANTHER" id="PTHR33217">
    <property type="entry name" value="TRANSPOSASE FOR INSERTION SEQUENCE ELEMENT IS1081"/>
    <property type="match status" value="1"/>
</dbReference>
<dbReference type="KEGG" id="bpro:PMF13cell1_00504"/>
<dbReference type="EMBL" id="CP035945">
    <property type="protein sequence ID" value="QBE95005.1"/>
    <property type="molecule type" value="Genomic_DNA"/>
</dbReference>
<dbReference type="GO" id="GO:0006313">
    <property type="term" value="P:DNA transposition"/>
    <property type="evidence" value="ECO:0007669"/>
    <property type="project" value="UniProtKB-UniRule"/>
</dbReference>
<evidence type="ECO:0000313" key="10">
    <source>
        <dbReference type="Proteomes" id="UP000289794"/>
    </source>
</evidence>
<name>A0A4P6LTT1_9FIRM</name>
<evidence type="ECO:0000256" key="6">
    <source>
        <dbReference type="RuleBase" id="RU365089"/>
    </source>
</evidence>
<dbReference type="Pfam" id="PF00872">
    <property type="entry name" value="Transposase_mut"/>
    <property type="match status" value="1"/>
</dbReference>
<reference evidence="9 10" key="1">
    <citation type="submission" date="2019-01" db="EMBL/GenBank/DDBJ databases">
        <title>PMF-metabolizing Aryl O-demethylase.</title>
        <authorList>
            <person name="Kim M."/>
        </authorList>
    </citation>
    <scope>NUCLEOTIDE SEQUENCE [LARGE SCALE GENOMIC DNA]</scope>
    <source>
        <strain evidence="9 10">PMF1</strain>
    </source>
</reference>
<gene>
    <name evidence="8" type="ORF">PMF13cell1_00504</name>
    <name evidence="9" type="ORF">PMF13cell1_00534</name>
</gene>
<dbReference type="AlphaFoldDB" id="A0A4P6LTT1"/>
<keyword evidence="5 6" id="KW-0233">DNA recombination</keyword>
<evidence type="ECO:0000256" key="1">
    <source>
        <dbReference type="ARBA" id="ARBA00002190"/>
    </source>
</evidence>
<organism evidence="9 10">
    <name type="scientific">Blautia producta</name>
    <dbReference type="NCBI Taxonomy" id="33035"/>
    <lineage>
        <taxon>Bacteria</taxon>
        <taxon>Bacillati</taxon>
        <taxon>Bacillota</taxon>
        <taxon>Clostridia</taxon>
        <taxon>Lachnospirales</taxon>
        <taxon>Lachnospiraceae</taxon>
        <taxon>Blautia</taxon>
    </lineage>
</organism>
<proteinExistence type="inferred from homology"/>
<dbReference type="EMBL" id="CP035945">
    <property type="protein sequence ID" value="QBE95035.1"/>
    <property type="molecule type" value="Genomic_DNA"/>
</dbReference>
<sequence>MARQRKMTPERRAFINSLLEHYQPNDARDVQEMLKDLLGDTLQGMLEAEMDETLGYSKYDYQNKQTDDSRNGYSKKTVTSSMGPIDLDIPRDRKGEFEPQVVKKNQTDISDIEDQVLSMYAKGMTTRDISSHLSQVYGVDASAEMISHMTERILPIAKEWQNRPLECKYAIVFMDAVHFHVREDNRTVKKAVYVAIGTKLNGQREVLGMWVGGNESAKYWLGVLNEIKNRGVEDIMIVSVDGLTGFGDAIHAVFPEAEIQRCIVHQIRYSTKFISYKDIKNFMKDLKLVYKAATEELALAALDELDETWGKKYPASIASWRNNWPQLSTYFKYPAEIRRLIYTTNSIENFNRQLRKVTKTRTIFPTDDALFKILYLAMMDITKKWTGKSWDWGQTLDQLCIYFGDRIQPEEVD</sequence>
<comment type="function">
    <text evidence="1 6">Required for the transposition of the insertion element.</text>
</comment>
<comment type="similarity">
    <text evidence="2 6">Belongs to the transposase mutator family.</text>
</comment>
<evidence type="ECO:0000313" key="9">
    <source>
        <dbReference type="EMBL" id="QBE95035.1"/>
    </source>
</evidence>
<protein>
    <recommendedName>
        <fullName evidence="6">Mutator family transposase</fullName>
    </recommendedName>
</protein>
<evidence type="ECO:0000256" key="3">
    <source>
        <dbReference type="ARBA" id="ARBA00022578"/>
    </source>
</evidence>
<evidence type="ECO:0000256" key="7">
    <source>
        <dbReference type="SAM" id="MobiDB-lite"/>
    </source>
</evidence>
<dbReference type="KEGG" id="bpro:PMF13cell1_00534"/>
<evidence type="ECO:0000256" key="5">
    <source>
        <dbReference type="ARBA" id="ARBA00023172"/>
    </source>
</evidence>
<dbReference type="PROSITE" id="PS01007">
    <property type="entry name" value="TRANSPOSASE_MUTATOR"/>
    <property type="match status" value="1"/>
</dbReference>
<dbReference type="Proteomes" id="UP000289794">
    <property type="component" value="Chromosome"/>
</dbReference>
<accession>A0A4P6LTT1</accession>
<dbReference type="NCBIfam" id="NF033543">
    <property type="entry name" value="transpos_IS256"/>
    <property type="match status" value="1"/>
</dbReference>
<dbReference type="GO" id="GO:0003677">
    <property type="term" value="F:DNA binding"/>
    <property type="evidence" value="ECO:0007669"/>
    <property type="project" value="UniProtKB-UniRule"/>
</dbReference>
<dbReference type="PANTHER" id="PTHR33217:SF8">
    <property type="entry name" value="MUTATOR FAMILY TRANSPOSASE"/>
    <property type="match status" value="1"/>
</dbReference>
<evidence type="ECO:0000313" key="8">
    <source>
        <dbReference type="EMBL" id="QBE95005.1"/>
    </source>
</evidence>
<keyword evidence="4 6" id="KW-0238">DNA-binding</keyword>
<keyword evidence="6" id="KW-0814">Transposable element</keyword>
<keyword evidence="3 6" id="KW-0815">Transposition</keyword>
<dbReference type="RefSeq" id="WP_130179704.1">
    <property type="nucleotide sequence ID" value="NZ_CP035945.1"/>
</dbReference>